<protein>
    <submittedName>
        <fullName evidence="3">Histidine kinase</fullName>
    </submittedName>
</protein>
<reference evidence="3 4" key="1">
    <citation type="submission" date="2018-12" db="EMBL/GenBank/DDBJ databases">
        <title>Hymenobacter gummosus sp. nov., isolated from a spring.</title>
        <authorList>
            <person name="Nie L."/>
        </authorList>
    </citation>
    <scope>NUCLEOTIDE SEQUENCE [LARGE SCALE GENOMIC DNA]</scope>
    <source>
        <strain evidence="3 4">KCTC 52166</strain>
    </source>
</reference>
<keyword evidence="1" id="KW-0812">Transmembrane</keyword>
<dbReference type="PANTHER" id="PTHR34220:SF7">
    <property type="entry name" value="SENSOR HISTIDINE KINASE YPDA"/>
    <property type="match status" value="1"/>
</dbReference>
<feature type="domain" description="Signal transduction histidine kinase internal region" evidence="2">
    <location>
        <begin position="149"/>
        <end position="226"/>
    </location>
</feature>
<evidence type="ECO:0000259" key="2">
    <source>
        <dbReference type="Pfam" id="PF06580"/>
    </source>
</evidence>
<dbReference type="InterPro" id="IPR010559">
    <property type="entry name" value="Sig_transdc_His_kin_internal"/>
</dbReference>
<keyword evidence="1" id="KW-0472">Membrane</keyword>
<dbReference type="InterPro" id="IPR050640">
    <property type="entry name" value="Bact_2-comp_sensor_kinase"/>
</dbReference>
<feature type="transmembrane region" description="Helical" evidence="1">
    <location>
        <begin position="73"/>
        <end position="93"/>
    </location>
</feature>
<gene>
    <name evidence="3" type="ORF">EJV47_24045</name>
</gene>
<dbReference type="OrthoDB" id="927174at2"/>
<dbReference type="Proteomes" id="UP000282184">
    <property type="component" value="Unassembled WGS sequence"/>
</dbReference>
<feature type="transmembrane region" description="Helical" evidence="1">
    <location>
        <begin position="12"/>
        <end position="32"/>
    </location>
</feature>
<keyword evidence="3" id="KW-0418">Kinase</keyword>
<keyword evidence="4" id="KW-1185">Reference proteome</keyword>
<dbReference type="Pfam" id="PF06580">
    <property type="entry name" value="His_kinase"/>
    <property type="match status" value="1"/>
</dbReference>
<evidence type="ECO:0000313" key="3">
    <source>
        <dbReference type="EMBL" id="RTQ45904.1"/>
    </source>
</evidence>
<keyword evidence="1" id="KW-1133">Transmembrane helix</keyword>
<dbReference type="GO" id="GO:0000155">
    <property type="term" value="F:phosphorelay sensor kinase activity"/>
    <property type="evidence" value="ECO:0007669"/>
    <property type="project" value="InterPro"/>
</dbReference>
<dbReference type="RefSeq" id="WP_126695760.1">
    <property type="nucleotide sequence ID" value="NZ_RXOF01000018.1"/>
</dbReference>
<dbReference type="PANTHER" id="PTHR34220">
    <property type="entry name" value="SENSOR HISTIDINE KINASE YPDA"/>
    <property type="match status" value="1"/>
</dbReference>
<evidence type="ECO:0000313" key="4">
    <source>
        <dbReference type="Proteomes" id="UP000282184"/>
    </source>
</evidence>
<dbReference type="GO" id="GO:0016020">
    <property type="term" value="C:membrane"/>
    <property type="evidence" value="ECO:0007669"/>
    <property type="project" value="InterPro"/>
</dbReference>
<keyword evidence="3" id="KW-0808">Transferase</keyword>
<proteinExistence type="predicted"/>
<organism evidence="3 4">
    <name type="scientific">Hymenobacter gummosus</name>
    <dbReference type="NCBI Taxonomy" id="1776032"/>
    <lineage>
        <taxon>Bacteria</taxon>
        <taxon>Pseudomonadati</taxon>
        <taxon>Bacteroidota</taxon>
        <taxon>Cytophagia</taxon>
        <taxon>Cytophagales</taxon>
        <taxon>Hymenobacteraceae</taxon>
        <taxon>Hymenobacter</taxon>
    </lineage>
</organism>
<dbReference type="AlphaFoldDB" id="A0A3S0QEW5"/>
<name>A0A3S0QEW5_9BACT</name>
<dbReference type="EMBL" id="RXOF01000018">
    <property type="protein sequence ID" value="RTQ45904.1"/>
    <property type="molecule type" value="Genomic_DNA"/>
</dbReference>
<comment type="caution">
    <text evidence="3">The sequence shown here is derived from an EMBL/GenBank/DDBJ whole genome shotgun (WGS) entry which is preliminary data.</text>
</comment>
<sequence>MKLFLTRPVRSDVLVVATYWLVALLVIFPSYVVEFGWLRAVVAMLYNIVLDTAAVYFIVFGFLPLVMETRTRLVALLLIPTFLLLSGVLYKVGYGLILHLPITWTPAQFISSIIRHGQSYGVLGIMLVGKGYFDMQRRLLLAHKAQTESELKNLKAQIDPHFLFNNLNILYALIQQDKQVASHYLSCFSALYRYLIRHKDDDFVPLADELKFVDEYIYLLNHRFGQAYTFHKVMLTEANLDSRFVVPATLQILVENAIKHNRGDEDNPLAIVISVSDETVSVSNKIRPKLTPVESTGTGLLNLKERYKILSNKEMQIYRDGFFEVLVPVIKEWN</sequence>
<feature type="transmembrane region" description="Helical" evidence="1">
    <location>
        <begin position="44"/>
        <end position="66"/>
    </location>
</feature>
<accession>A0A3S0QEW5</accession>
<evidence type="ECO:0000256" key="1">
    <source>
        <dbReference type="SAM" id="Phobius"/>
    </source>
</evidence>